<gene>
    <name evidence="6" type="ORF">ANI02nite_28790</name>
</gene>
<keyword evidence="3 5" id="KW-1133">Transmembrane helix</keyword>
<dbReference type="AlphaFoldDB" id="A0A511XDM4"/>
<name>A0A511XDM4_9PROT</name>
<reference evidence="6 7" key="1">
    <citation type="submission" date="2019-07" db="EMBL/GenBank/DDBJ databases">
        <title>Whole genome shotgun sequence of Acetobacter nitrogenifigens NBRC 105050.</title>
        <authorList>
            <person name="Hosoyama A."/>
            <person name="Uohara A."/>
            <person name="Ohji S."/>
            <person name="Ichikawa N."/>
        </authorList>
    </citation>
    <scope>NUCLEOTIDE SEQUENCE [LARGE SCALE GENOMIC DNA]</scope>
    <source>
        <strain evidence="6 7">NBRC 105050</strain>
    </source>
</reference>
<keyword evidence="4 5" id="KW-0472">Membrane</keyword>
<feature type="transmembrane region" description="Helical" evidence="5">
    <location>
        <begin position="78"/>
        <end position="99"/>
    </location>
</feature>
<evidence type="ECO:0000313" key="7">
    <source>
        <dbReference type="Proteomes" id="UP000321635"/>
    </source>
</evidence>
<evidence type="ECO:0000256" key="1">
    <source>
        <dbReference type="ARBA" id="ARBA00004141"/>
    </source>
</evidence>
<evidence type="ECO:0000256" key="2">
    <source>
        <dbReference type="ARBA" id="ARBA00022692"/>
    </source>
</evidence>
<protein>
    <recommendedName>
        <fullName evidence="8">Disulfide bond formation protein B</fullName>
    </recommendedName>
</protein>
<comment type="subcellular location">
    <subcellularLocation>
        <location evidence="1">Membrane</location>
        <topology evidence="1">Multi-pass membrane protein</topology>
    </subcellularLocation>
</comment>
<dbReference type="Pfam" id="PF02600">
    <property type="entry name" value="DsbB"/>
    <property type="match status" value="1"/>
</dbReference>
<evidence type="ECO:0000313" key="6">
    <source>
        <dbReference type="EMBL" id="GEN60995.1"/>
    </source>
</evidence>
<dbReference type="GO" id="GO:0015035">
    <property type="term" value="F:protein-disulfide reductase activity"/>
    <property type="evidence" value="ECO:0007669"/>
    <property type="project" value="InterPro"/>
</dbReference>
<evidence type="ECO:0008006" key="8">
    <source>
        <dbReference type="Google" id="ProtNLM"/>
    </source>
</evidence>
<dbReference type="Gene3D" id="1.20.1550.10">
    <property type="entry name" value="DsbB-like"/>
    <property type="match status" value="1"/>
</dbReference>
<feature type="transmembrane region" description="Helical" evidence="5">
    <location>
        <begin position="21"/>
        <end position="39"/>
    </location>
</feature>
<feature type="transmembrane region" description="Helical" evidence="5">
    <location>
        <begin position="55"/>
        <end position="71"/>
    </location>
</feature>
<dbReference type="RefSeq" id="WP_174766901.1">
    <property type="nucleotide sequence ID" value="NZ_AUBI01000014.1"/>
</dbReference>
<evidence type="ECO:0000256" key="3">
    <source>
        <dbReference type="ARBA" id="ARBA00022989"/>
    </source>
</evidence>
<dbReference type="GO" id="GO:0016020">
    <property type="term" value="C:membrane"/>
    <property type="evidence" value="ECO:0007669"/>
    <property type="project" value="UniProtKB-SubCell"/>
</dbReference>
<keyword evidence="7" id="KW-1185">Reference proteome</keyword>
<comment type="caution">
    <text evidence="6">The sequence shown here is derived from an EMBL/GenBank/DDBJ whole genome shotgun (WGS) entry which is preliminary data.</text>
</comment>
<feature type="transmembrane region" description="Helical" evidence="5">
    <location>
        <begin position="148"/>
        <end position="171"/>
    </location>
</feature>
<proteinExistence type="predicted"/>
<dbReference type="STRING" id="1120919.GCA_000429165_03019"/>
<dbReference type="SUPFAM" id="SSF158442">
    <property type="entry name" value="DsbB-like"/>
    <property type="match status" value="1"/>
</dbReference>
<sequence length="189" mass="20761">MLTPKRRIFRRHVPGLVRPPGFILALSGVAAMLTVWWVQDVLGVVPCGLCLWERWPWRAMIVIGLAALLAPRRLARGVAWTGVAPALTAIGLAGLHLGVEWGFWPSPLPECQAPRFMTGSISQRLASMPMHPSKPCDLPTYPFDWLPISLVELEGLAALLVLGLLLASLLFKDDGGVRKSDSRQTGRER</sequence>
<keyword evidence="2 5" id="KW-0812">Transmembrane</keyword>
<dbReference type="GO" id="GO:0006457">
    <property type="term" value="P:protein folding"/>
    <property type="evidence" value="ECO:0007669"/>
    <property type="project" value="InterPro"/>
</dbReference>
<dbReference type="EMBL" id="BJYF01000023">
    <property type="protein sequence ID" value="GEN60995.1"/>
    <property type="molecule type" value="Genomic_DNA"/>
</dbReference>
<dbReference type="InterPro" id="IPR003752">
    <property type="entry name" value="DiS_bond_form_DsbB/BdbC"/>
</dbReference>
<evidence type="ECO:0000256" key="5">
    <source>
        <dbReference type="SAM" id="Phobius"/>
    </source>
</evidence>
<organism evidence="6 7">
    <name type="scientific">Acetobacter nitrogenifigens DSM 23921 = NBRC 105050</name>
    <dbReference type="NCBI Taxonomy" id="1120919"/>
    <lineage>
        <taxon>Bacteria</taxon>
        <taxon>Pseudomonadati</taxon>
        <taxon>Pseudomonadota</taxon>
        <taxon>Alphaproteobacteria</taxon>
        <taxon>Acetobacterales</taxon>
        <taxon>Acetobacteraceae</taxon>
        <taxon>Acetobacter</taxon>
    </lineage>
</organism>
<dbReference type="Proteomes" id="UP000321635">
    <property type="component" value="Unassembled WGS sequence"/>
</dbReference>
<dbReference type="InterPro" id="IPR023380">
    <property type="entry name" value="DsbB-like_sf"/>
</dbReference>
<accession>A0A511XDM4</accession>
<evidence type="ECO:0000256" key="4">
    <source>
        <dbReference type="ARBA" id="ARBA00023136"/>
    </source>
</evidence>